<evidence type="ECO:0000256" key="1">
    <source>
        <dbReference type="ARBA" id="ARBA00022801"/>
    </source>
</evidence>
<sequence>METILIPSLTPCWSLHVWSYTPKSQPPYPVIVMANGLGCNKLLGLAAYAEEFSAAGYACLVFDYRRWGASDGTRRNSVYVSEQQDDYRTVIKFARQQPQYDPQRVIIWGFSFSGGHVLTLASEVRFSPCTPMLPSSCFPSPHSTLRPVWLSTRSAGRSFFPFQYTRRNIIMFVLGALDFIADFLHLPPVYIRTVAPPGEIGAVAAPNAVAGFSSVAKTPSDFPNQIAASTFFRAPLHSKPRQALHLIQCPLLLIAGMGDRVCLAQPIIETSHMVPTAELFQIPGDHFDFFKGNADWEKALGAQLAFLRKHFPVE</sequence>
<accession>A0AAD7FQI1</accession>
<feature type="domain" description="Xaa-Pro dipeptidyl-peptidase-like" evidence="2">
    <location>
        <begin position="15"/>
        <end position="122"/>
    </location>
</feature>
<gene>
    <name evidence="3" type="ORF">FB45DRAFT_908138</name>
</gene>
<dbReference type="GO" id="GO:0016788">
    <property type="term" value="F:hydrolase activity, acting on ester bonds"/>
    <property type="evidence" value="ECO:0007669"/>
    <property type="project" value="UniProtKB-ARBA"/>
</dbReference>
<keyword evidence="4" id="KW-1185">Reference proteome</keyword>
<dbReference type="InterPro" id="IPR029058">
    <property type="entry name" value="AB_hydrolase_fold"/>
</dbReference>
<evidence type="ECO:0000313" key="3">
    <source>
        <dbReference type="EMBL" id="KAJ7637065.1"/>
    </source>
</evidence>
<dbReference type="SUPFAM" id="SSF53474">
    <property type="entry name" value="alpha/beta-Hydrolases"/>
    <property type="match status" value="1"/>
</dbReference>
<dbReference type="Gene3D" id="3.40.50.1820">
    <property type="entry name" value="alpha/beta hydrolase"/>
    <property type="match status" value="1"/>
</dbReference>
<dbReference type="InterPro" id="IPR050261">
    <property type="entry name" value="FrsA_esterase"/>
</dbReference>
<proteinExistence type="predicted"/>
<protein>
    <submittedName>
        <fullName evidence="3">Alpha/beta-hydrolase</fullName>
    </submittedName>
</protein>
<dbReference type="Pfam" id="PF02129">
    <property type="entry name" value="Peptidase_S15"/>
    <property type="match status" value="1"/>
</dbReference>
<evidence type="ECO:0000259" key="2">
    <source>
        <dbReference type="Pfam" id="PF02129"/>
    </source>
</evidence>
<organism evidence="3 4">
    <name type="scientific">Roridomyces roridus</name>
    <dbReference type="NCBI Taxonomy" id="1738132"/>
    <lineage>
        <taxon>Eukaryota</taxon>
        <taxon>Fungi</taxon>
        <taxon>Dikarya</taxon>
        <taxon>Basidiomycota</taxon>
        <taxon>Agaricomycotina</taxon>
        <taxon>Agaricomycetes</taxon>
        <taxon>Agaricomycetidae</taxon>
        <taxon>Agaricales</taxon>
        <taxon>Marasmiineae</taxon>
        <taxon>Mycenaceae</taxon>
        <taxon>Roridomyces</taxon>
    </lineage>
</organism>
<dbReference type="AlphaFoldDB" id="A0AAD7FQI1"/>
<dbReference type="InterPro" id="IPR000383">
    <property type="entry name" value="Xaa-Pro-like_dom"/>
</dbReference>
<evidence type="ECO:0000313" key="4">
    <source>
        <dbReference type="Proteomes" id="UP001221142"/>
    </source>
</evidence>
<name>A0AAD7FQI1_9AGAR</name>
<reference evidence="3" key="1">
    <citation type="submission" date="2023-03" db="EMBL/GenBank/DDBJ databases">
        <title>Massive genome expansion in bonnet fungi (Mycena s.s.) driven by repeated elements and novel gene families across ecological guilds.</title>
        <authorList>
            <consortium name="Lawrence Berkeley National Laboratory"/>
            <person name="Harder C.B."/>
            <person name="Miyauchi S."/>
            <person name="Viragh M."/>
            <person name="Kuo A."/>
            <person name="Thoen E."/>
            <person name="Andreopoulos B."/>
            <person name="Lu D."/>
            <person name="Skrede I."/>
            <person name="Drula E."/>
            <person name="Henrissat B."/>
            <person name="Morin E."/>
            <person name="Kohler A."/>
            <person name="Barry K."/>
            <person name="LaButti K."/>
            <person name="Morin E."/>
            <person name="Salamov A."/>
            <person name="Lipzen A."/>
            <person name="Mereny Z."/>
            <person name="Hegedus B."/>
            <person name="Baldrian P."/>
            <person name="Stursova M."/>
            <person name="Weitz H."/>
            <person name="Taylor A."/>
            <person name="Grigoriev I.V."/>
            <person name="Nagy L.G."/>
            <person name="Martin F."/>
            <person name="Kauserud H."/>
        </authorList>
    </citation>
    <scope>NUCLEOTIDE SEQUENCE</scope>
    <source>
        <strain evidence="3">9284</strain>
    </source>
</reference>
<dbReference type="Proteomes" id="UP001221142">
    <property type="component" value="Unassembled WGS sequence"/>
</dbReference>
<dbReference type="PANTHER" id="PTHR22946:SF9">
    <property type="entry name" value="POLYKETIDE TRANSFERASE AF380"/>
    <property type="match status" value="1"/>
</dbReference>
<dbReference type="EMBL" id="JARKIF010000006">
    <property type="protein sequence ID" value="KAJ7637065.1"/>
    <property type="molecule type" value="Genomic_DNA"/>
</dbReference>
<keyword evidence="1" id="KW-0378">Hydrolase</keyword>
<dbReference type="PANTHER" id="PTHR22946">
    <property type="entry name" value="DIENELACTONE HYDROLASE DOMAIN-CONTAINING PROTEIN-RELATED"/>
    <property type="match status" value="1"/>
</dbReference>
<comment type="caution">
    <text evidence="3">The sequence shown here is derived from an EMBL/GenBank/DDBJ whole genome shotgun (WGS) entry which is preliminary data.</text>
</comment>